<dbReference type="Proteomes" id="UP000239263">
    <property type="component" value="Unassembled WGS sequence"/>
</dbReference>
<dbReference type="AlphaFoldDB" id="A0A2S7X2Y0"/>
<gene>
    <name evidence="2" type="ORF">BTO22_13800</name>
</gene>
<proteinExistence type="inferred from homology"/>
<evidence type="ECO:0000313" key="2">
    <source>
        <dbReference type="EMBL" id="PQJ84584.1"/>
    </source>
</evidence>
<dbReference type="PANTHER" id="PTHR35024:SF4">
    <property type="entry name" value="POLYMER-FORMING CYTOSKELETAL PROTEIN"/>
    <property type="match status" value="1"/>
</dbReference>
<dbReference type="InterPro" id="IPR007607">
    <property type="entry name" value="BacA/B"/>
</dbReference>
<evidence type="ECO:0000313" key="3">
    <source>
        <dbReference type="Proteomes" id="UP000239263"/>
    </source>
</evidence>
<dbReference type="PANTHER" id="PTHR35024">
    <property type="entry name" value="HYPOTHETICAL CYTOSOLIC PROTEIN"/>
    <property type="match status" value="1"/>
</dbReference>
<evidence type="ECO:0000256" key="1">
    <source>
        <dbReference type="ARBA" id="ARBA00044755"/>
    </source>
</evidence>
<evidence type="ECO:0008006" key="4">
    <source>
        <dbReference type="Google" id="ProtNLM"/>
    </source>
</evidence>
<comment type="similarity">
    <text evidence="1">Belongs to the bactofilin family.</text>
</comment>
<comment type="caution">
    <text evidence="2">The sequence shown here is derived from an EMBL/GenBank/DDBJ whole genome shotgun (WGS) entry which is preliminary data.</text>
</comment>
<protein>
    <recommendedName>
        <fullName evidence="4">Polymer-forming cytoskeletal family protein</fullName>
    </recommendedName>
</protein>
<sequence length="135" mass="14409">MGLFSSRSTSASLSIIAKGCRTIGNIESEQSIQVDGLIQGNIITDAEVIITPTGRVQGDIKARLVLINGLVEGTCQGGEVNIQPKGKFKGTMQTQQLTIEKGGLLIGENREIVDVEKVTKLSPNNQENEQKSKAS</sequence>
<dbReference type="OrthoDB" id="5612117at2"/>
<reference evidence="2 3" key="1">
    <citation type="submission" date="2016-12" db="EMBL/GenBank/DDBJ databases">
        <title>Diversity of luminous bacteria.</title>
        <authorList>
            <person name="Yoshizawa S."/>
            <person name="Kogure K."/>
        </authorList>
    </citation>
    <scope>NUCLEOTIDE SEQUENCE [LARGE SCALE GENOMIC DNA]</scope>
    <source>
        <strain evidence="2 3">ATCC 33715</strain>
    </source>
</reference>
<organism evidence="2 3">
    <name type="scientific">Aliivibrio sifiae</name>
    <dbReference type="NCBI Taxonomy" id="566293"/>
    <lineage>
        <taxon>Bacteria</taxon>
        <taxon>Pseudomonadati</taxon>
        <taxon>Pseudomonadota</taxon>
        <taxon>Gammaproteobacteria</taxon>
        <taxon>Vibrionales</taxon>
        <taxon>Vibrionaceae</taxon>
        <taxon>Aliivibrio</taxon>
    </lineage>
</organism>
<accession>A0A2S7X2Y0</accession>
<dbReference type="Pfam" id="PF04519">
    <property type="entry name" value="Bactofilin"/>
    <property type="match status" value="1"/>
</dbReference>
<name>A0A2S7X2Y0_9GAMM</name>
<dbReference type="EMBL" id="MSCO01000002">
    <property type="protein sequence ID" value="PQJ84584.1"/>
    <property type="molecule type" value="Genomic_DNA"/>
</dbReference>
<dbReference type="RefSeq" id="WP_105056006.1">
    <property type="nucleotide sequence ID" value="NZ_CAWNRT010000002.1"/>
</dbReference>